<evidence type="ECO:0000256" key="6">
    <source>
        <dbReference type="ARBA" id="ARBA00023303"/>
    </source>
</evidence>
<sequence length="433" mass="49009">MLWLLLYGIIYVDLHLNITALEEVNCTDGVKQTPALNASTDTVLHCGKSALDLDYASQLWHLMLFLSLLVSGKEVFQAWILRKAYFTAENLSQILFITLFIFQYSLLVCKIAVQADVIASISAVTIIVSTILVIFQLGKTPMFGLQVAAFKKVIQSCIPHLPIFFVWFVGFGLAFWAVFYNAEKSWIVGMLAIVAAMGTGELNAQDHLEKVASGPFSLQEFIRVFCIILFVIIIVTLYFNLLIGYAVSDIQILKTKAETLQLYNKLSTMHTIESFLVSRYGRFLVAIYSKINCRQRKSHAEVNYMDDIYVLPLSQFHRNDGMETYTFDKFPPQQLKLFKKIAFNNILKRKKEKALLRNRINKVTKFKFLSSAVNVPVCSKISVAANHLKQTFHNSVSVRSLYGNAFNGLVQNFGTDSLIWHSEDRSTGRDTAA</sequence>
<feature type="signal peptide" evidence="8">
    <location>
        <begin position="1"/>
        <end position="20"/>
    </location>
</feature>
<keyword evidence="8" id="KW-0732">Signal</keyword>
<keyword evidence="7" id="KW-0812">Transmembrane</keyword>
<feature type="transmembrane region" description="Helical" evidence="7">
    <location>
        <begin position="119"/>
        <end position="137"/>
    </location>
</feature>
<comment type="caution">
    <text evidence="9">The sequence shown here is derived from an EMBL/GenBank/DDBJ whole genome shotgun (WGS) entry which is preliminary data.</text>
</comment>
<feature type="transmembrane region" description="Helical" evidence="7">
    <location>
        <begin position="224"/>
        <end position="247"/>
    </location>
</feature>
<dbReference type="GO" id="GO:0022857">
    <property type="term" value="F:transmembrane transporter activity"/>
    <property type="evidence" value="ECO:0007669"/>
    <property type="project" value="TreeGrafter"/>
</dbReference>
<keyword evidence="1" id="KW-0813">Transport</keyword>
<gene>
    <name evidence="9" type="ORF">AFUS01_LOCUS44749</name>
</gene>
<protein>
    <submittedName>
        <fullName evidence="9">Uncharacterized protein</fullName>
    </submittedName>
</protein>
<dbReference type="PANTHER" id="PTHR47143">
    <property type="entry name" value="TRANSIENT RECEPTOR POTENTIAL CATION CHANNEL PROTEIN PAINLESS"/>
    <property type="match status" value="1"/>
</dbReference>
<name>A0A8J2LKV3_9HEXA</name>
<dbReference type="PANTHER" id="PTHR47143:SF1">
    <property type="entry name" value="ION_TRANS DOMAIN-CONTAINING PROTEIN"/>
    <property type="match status" value="1"/>
</dbReference>
<reference evidence="9" key="1">
    <citation type="submission" date="2021-06" db="EMBL/GenBank/DDBJ databases">
        <authorList>
            <person name="Hodson N. C."/>
            <person name="Mongue J. A."/>
            <person name="Jaron S. K."/>
        </authorList>
    </citation>
    <scope>NUCLEOTIDE SEQUENCE</scope>
</reference>
<feature type="transmembrane region" description="Helical" evidence="7">
    <location>
        <begin position="158"/>
        <end position="179"/>
    </location>
</feature>
<dbReference type="GO" id="GO:1902495">
    <property type="term" value="C:transmembrane transporter complex"/>
    <property type="evidence" value="ECO:0007669"/>
    <property type="project" value="TreeGrafter"/>
</dbReference>
<evidence type="ECO:0000256" key="3">
    <source>
        <dbReference type="ARBA" id="ARBA00023043"/>
    </source>
</evidence>
<evidence type="ECO:0000256" key="1">
    <source>
        <dbReference type="ARBA" id="ARBA00022448"/>
    </source>
</evidence>
<evidence type="ECO:0000313" key="9">
    <source>
        <dbReference type="EMBL" id="CAG7835375.1"/>
    </source>
</evidence>
<evidence type="ECO:0000256" key="7">
    <source>
        <dbReference type="SAM" id="Phobius"/>
    </source>
</evidence>
<keyword evidence="4" id="KW-0406">Ion transport</keyword>
<keyword evidence="6" id="KW-0407">Ion channel</keyword>
<proteinExistence type="predicted"/>
<feature type="transmembrane region" description="Helical" evidence="7">
    <location>
        <begin position="59"/>
        <end position="81"/>
    </location>
</feature>
<organism evidence="9 10">
    <name type="scientific">Allacma fusca</name>
    <dbReference type="NCBI Taxonomy" id="39272"/>
    <lineage>
        <taxon>Eukaryota</taxon>
        <taxon>Metazoa</taxon>
        <taxon>Ecdysozoa</taxon>
        <taxon>Arthropoda</taxon>
        <taxon>Hexapoda</taxon>
        <taxon>Collembola</taxon>
        <taxon>Symphypleona</taxon>
        <taxon>Sminthuridae</taxon>
        <taxon>Allacma</taxon>
    </lineage>
</organism>
<evidence type="ECO:0000256" key="8">
    <source>
        <dbReference type="SAM" id="SignalP"/>
    </source>
</evidence>
<keyword evidence="7" id="KW-0472">Membrane</keyword>
<keyword evidence="5" id="KW-0325">Glycoprotein</keyword>
<dbReference type="EMBL" id="CAJVCH010570613">
    <property type="protein sequence ID" value="CAG7835375.1"/>
    <property type="molecule type" value="Genomic_DNA"/>
</dbReference>
<evidence type="ECO:0000256" key="2">
    <source>
        <dbReference type="ARBA" id="ARBA00022737"/>
    </source>
</evidence>
<feature type="transmembrane region" description="Helical" evidence="7">
    <location>
        <begin position="185"/>
        <end position="204"/>
    </location>
</feature>
<evidence type="ECO:0000256" key="4">
    <source>
        <dbReference type="ARBA" id="ARBA00023065"/>
    </source>
</evidence>
<keyword evidence="10" id="KW-1185">Reference proteome</keyword>
<evidence type="ECO:0000313" key="10">
    <source>
        <dbReference type="Proteomes" id="UP000708208"/>
    </source>
</evidence>
<evidence type="ECO:0000256" key="5">
    <source>
        <dbReference type="ARBA" id="ARBA00023180"/>
    </source>
</evidence>
<keyword evidence="7" id="KW-1133">Transmembrane helix</keyword>
<feature type="transmembrane region" description="Helical" evidence="7">
    <location>
        <begin position="93"/>
        <end position="113"/>
    </location>
</feature>
<feature type="chain" id="PRO_5035278083" evidence="8">
    <location>
        <begin position="21"/>
        <end position="433"/>
    </location>
</feature>
<dbReference type="GO" id="GO:0034220">
    <property type="term" value="P:monoatomic ion transmembrane transport"/>
    <property type="evidence" value="ECO:0007669"/>
    <property type="project" value="UniProtKB-KW"/>
</dbReference>
<dbReference type="Proteomes" id="UP000708208">
    <property type="component" value="Unassembled WGS sequence"/>
</dbReference>
<dbReference type="InterPro" id="IPR052076">
    <property type="entry name" value="TRP_cation_channel"/>
</dbReference>
<dbReference type="AlphaFoldDB" id="A0A8J2LKV3"/>
<accession>A0A8J2LKV3</accession>
<keyword evidence="3" id="KW-0040">ANK repeat</keyword>
<keyword evidence="2" id="KW-0677">Repeat</keyword>